<evidence type="ECO:0000313" key="1">
    <source>
        <dbReference type="EMBL" id="JAD66375.1"/>
    </source>
</evidence>
<sequence length="87" mass="10260">MPLSKCQYTRLFIRKGNVDVHIEMNTSFSYCLTLVPNRKAAFGYNYNLIIKLLIRIFRHTRQLSSCLSLKISLYLVETHPKPEDKLR</sequence>
<organism evidence="1">
    <name type="scientific">Arundo donax</name>
    <name type="common">Giant reed</name>
    <name type="synonym">Donax arundinaceus</name>
    <dbReference type="NCBI Taxonomy" id="35708"/>
    <lineage>
        <taxon>Eukaryota</taxon>
        <taxon>Viridiplantae</taxon>
        <taxon>Streptophyta</taxon>
        <taxon>Embryophyta</taxon>
        <taxon>Tracheophyta</taxon>
        <taxon>Spermatophyta</taxon>
        <taxon>Magnoliopsida</taxon>
        <taxon>Liliopsida</taxon>
        <taxon>Poales</taxon>
        <taxon>Poaceae</taxon>
        <taxon>PACMAD clade</taxon>
        <taxon>Arundinoideae</taxon>
        <taxon>Arundineae</taxon>
        <taxon>Arundo</taxon>
    </lineage>
</organism>
<reference evidence="1" key="2">
    <citation type="journal article" date="2015" name="Data Brief">
        <title>Shoot transcriptome of the giant reed, Arundo donax.</title>
        <authorList>
            <person name="Barrero R.A."/>
            <person name="Guerrero F.D."/>
            <person name="Moolhuijzen P."/>
            <person name="Goolsby J.A."/>
            <person name="Tidwell J."/>
            <person name="Bellgard S.E."/>
            <person name="Bellgard M.I."/>
        </authorList>
    </citation>
    <scope>NUCLEOTIDE SEQUENCE</scope>
    <source>
        <tissue evidence="1">Shoot tissue taken approximately 20 cm above the soil surface</tissue>
    </source>
</reference>
<name>A0A0A9BYY8_ARUDO</name>
<dbReference type="AlphaFoldDB" id="A0A0A9BYY8"/>
<reference evidence="1" key="1">
    <citation type="submission" date="2014-09" db="EMBL/GenBank/DDBJ databases">
        <authorList>
            <person name="Magalhaes I.L.F."/>
            <person name="Oliveira U."/>
            <person name="Santos F.R."/>
            <person name="Vidigal T.H.D.A."/>
            <person name="Brescovit A.D."/>
            <person name="Santos A.J."/>
        </authorList>
    </citation>
    <scope>NUCLEOTIDE SEQUENCE</scope>
    <source>
        <tissue evidence="1">Shoot tissue taken approximately 20 cm above the soil surface</tissue>
    </source>
</reference>
<proteinExistence type="predicted"/>
<dbReference type="EMBL" id="GBRH01231520">
    <property type="protein sequence ID" value="JAD66375.1"/>
    <property type="molecule type" value="Transcribed_RNA"/>
</dbReference>
<protein>
    <submittedName>
        <fullName evidence="1">Uncharacterized protein</fullName>
    </submittedName>
</protein>
<accession>A0A0A9BYY8</accession>